<accession>A0A8T2SS24</accession>
<protein>
    <submittedName>
        <fullName evidence="1">Uncharacterized protein</fullName>
    </submittedName>
</protein>
<name>A0A8T2SS24_CERRI</name>
<gene>
    <name evidence="1" type="ORF">KP509_18G012700</name>
</gene>
<organism evidence="1 2">
    <name type="scientific">Ceratopteris richardii</name>
    <name type="common">Triangle waterfern</name>
    <dbReference type="NCBI Taxonomy" id="49495"/>
    <lineage>
        <taxon>Eukaryota</taxon>
        <taxon>Viridiplantae</taxon>
        <taxon>Streptophyta</taxon>
        <taxon>Embryophyta</taxon>
        <taxon>Tracheophyta</taxon>
        <taxon>Polypodiopsida</taxon>
        <taxon>Polypodiidae</taxon>
        <taxon>Polypodiales</taxon>
        <taxon>Pteridineae</taxon>
        <taxon>Pteridaceae</taxon>
        <taxon>Parkerioideae</taxon>
        <taxon>Ceratopteris</taxon>
    </lineage>
</organism>
<proteinExistence type="predicted"/>
<evidence type="ECO:0000313" key="2">
    <source>
        <dbReference type="Proteomes" id="UP000825935"/>
    </source>
</evidence>
<dbReference type="AlphaFoldDB" id="A0A8T2SS24"/>
<dbReference type="Proteomes" id="UP000825935">
    <property type="component" value="Chromosome 18"/>
</dbReference>
<dbReference type="EMBL" id="CM035423">
    <property type="protein sequence ID" value="KAH7365183.1"/>
    <property type="molecule type" value="Genomic_DNA"/>
</dbReference>
<evidence type="ECO:0000313" key="1">
    <source>
        <dbReference type="EMBL" id="KAH7365183.1"/>
    </source>
</evidence>
<comment type="caution">
    <text evidence="1">The sequence shown here is derived from an EMBL/GenBank/DDBJ whole genome shotgun (WGS) entry which is preliminary data.</text>
</comment>
<sequence length="134" mass="15060">MNPPRLSHVQLQLSLSLDEPLSSANSFYHEEPCSLRCAHNDAIGTLPLCLSLFLKFHTLTFVHRHAQTSYIYLIRFARLDAAHVCVYEREKHSSLSVQVLFFFDRGTSHVAVVEHGGASLQGRYFAINEGLSSS</sequence>
<reference evidence="1" key="1">
    <citation type="submission" date="2021-08" db="EMBL/GenBank/DDBJ databases">
        <title>WGS assembly of Ceratopteris richardii.</title>
        <authorList>
            <person name="Marchant D.B."/>
            <person name="Chen G."/>
            <person name="Jenkins J."/>
            <person name="Shu S."/>
            <person name="Leebens-Mack J."/>
            <person name="Grimwood J."/>
            <person name="Schmutz J."/>
            <person name="Soltis P."/>
            <person name="Soltis D."/>
            <person name="Chen Z.-H."/>
        </authorList>
    </citation>
    <scope>NUCLEOTIDE SEQUENCE</scope>
    <source>
        <strain evidence="1">Whitten #5841</strain>
        <tissue evidence="1">Leaf</tissue>
    </source>
</reference>
<keyword evidence="2" id="KW-1185">Reference proteome</keyword>